<dbReference type="InterPro" id="IPR017927">
    <property type="entry name" value="FAD-bd_FR_type"/>
</dbReference>
<feature type="domain" description="FAD-binding FR-type" evidence="10">
    <location>
        <begin position="206"/>
        <end position="306"/>
    </location>
</feature>
<dbReference type="InterPro" id="IPR017938">
    <property type="entry name" value="Riboflavin_synthase-like_b-brl"/>
</dbReference>
<dbReference type="PANTHER" id="PTHR47354">
    <property type="entry name" value="NADH OXIDOREDUCTASE HCR"/>
    <property type="match status" value="1"/>
</dbReference>
<keyword evidence="8" id="KW-0411">Iron-sulfur</keyword>
<keyword evidence="6" id="KW-0560">Oxidoreductase</keyword>
<feature type="transmembrane region" description="Helical" evidence="9">
    <location>
        <begin position="183"/>
        <end position="203"/>
    </location>
</feature>
<evidence type="ECO:0000256" key="5">
    <source>
        <dbReference type="ARBA" id="ARBA00022827"/>
    </source>
</evidence>
<comment type="cofactor">
    <cofactor evidence="1">
        <name>FAD</name>
        <dbReference type="ChEBI" id="CHEBI:57692"/>
    </cofactor>
</comment>
<sequence length="426" mass="48381">MFKKHDYTLGVLWAAAIFILPLPFIQTLEAGLPAIYYPQKLPIIAGTIAYVWLLLAIYLSTRPRWLDRLIGLPKVYMIHGIMSLGAILLAWLHMQGSPSAGLIKQTGNIAFYLFLGLAVYSMVFMAGWLTKRVPFLAKSKQVLEEKIFKHELSIWLHRLNLLAVLLVFIHIQLIPYIRAITPFMAWIWLATVFVFASYFISLAKSRGKSNAELLSSRLIADNVLELTLTTDQNLSDFEAGDFVFLSFPEEKGLEEPHPFSFVNLPQEEKQVVLAIRGDGDFTRQLQELKAPVKARLSPSFGRYQEAIDEAKPNQLLLIAGGIGVVPLLSVIDGNPDLPTKVFYNAHTKESLIYEEKFYYWNSRDNFQSHCQVGRFKDEEILASLPEDFSGLQVLIGGPQVMADHWLKLLKEKGLPAGQIYYEEFDW</sequence>
<dbReference type="EMBL" id="BNHY01000070">
    <property type="protein sequence ID" value="GHN34689.1"/>
    <property type="molecule type" value="Genomic_DNA"/>
</dbReference>
<dbReference type="Pfam" id="PF08022">
    <property type="entry name" value="FAD_binding_8"/>
    <property type="match status" value="1"/>
</dbReference>
<dbReference type="PANTHER" id="PTHR47354:SF8">
    <property type="entry name" value="1,2-PHENYLACETYL-COA EPOXIDASE, SUBUNIT E"/>
    <property type="match status" value="1"/>
</dbReference>
<feature type="transmembrane region" description="Helical" evidence="9">
    <location>
        <begin position="41"/>
        <end position="59"/>
    </location>
</feature>
<dbReference type="GO" id="GO:0046872">
    <property type="term" value="F:metal ion binding"/>
    <property type="evidence" value="ECO:0007669"/>
    <property type="project" value="UniProtKB-KW"/>
</dbReference>
<feature type="transmembrane region" description="Helical" evidence="9">
    <location>
        <begin position="7"/>
        <end position="26"/>
    </location>
</feature>
<keyword evidence="3" id="KW-0001">2Fe-2S</keyword>
<dbReference type="Gene3D" id="3.40.50.80">
    <property type="entry name" value="Nucleotide-binding domain of ferredoxin-NADP reductase (FNR) module"/>
    <property type="match status" value="1"/>
</dbReference>
<dbReference type="InterPro" id="IPR039261">
    <property type="entry name" value="FNR_nucleotide-bd"/>
</dbReference>
<name>A0ABD0AIZ6_9LACO</name>
<keyword evidence="4" id="KW-0479">Metal-binding</keyword>
<keyword evidence="7" id="KW-0408">Iron</keyword>
<keyword evidence="2" id="KW-0285">Flavoprotein</keyword>
<evidence type="ECO:0000256" key="4">
    <source>
        <dbReference type="ARBA" id="ARBA00022723"/>
    </source>
</evidence>
<feature type="transmembrane region" description="Helical" evidence="9">
    <location>
        <begin position="159"/>
        <end position="177"/>
    </location>
</feature>
<feature type="transmembrane region" description="Helical" evidence="9">
    <location>
        <begin position="109"/>
        <end position="130"/>
    </location>
</feature>
<dbReference type="RefSeq" id="WP_236156315.1">
    <property type="nucleotide sequence ID" value="NZ_BNHQ01000006.1"/>
</dbReference>
<evidence type="ECO:0000256" key="2">
    <source>
        <dbReference type="ARBA" id="ARBA00022630"/>
    </source>
</evidence>
<dbReference type="GO" id="GO:0016491">
    <property type="term" value="F:oxidoreductase activity"/>
    <property type="evidence" value="ECO:0007669"/>
    <property type="project" value="UniProtKB-KW"/>
</dbReference>
<keyword evidence="9" id="KW-1133">Transmembrane helix</keyword>
<feature type="transmembrane region" description="Helical" evidence="9">
    <location>
        <begin position="71"/>
        <end position="94"/>
    </location>
</feature>
<proteinExistence type="predicted"/>
<keyword evidence="5" id="KW-0274">FAD</keyword>
<dbReference type="InterPro" id="IPR050415">
    <property type="entry name" value="MRET"/>
</dbReference>
<evidence type="ECO:0000256" key="3">
    <source>
        <dbReference type="ARBA" id="ARBA00022714"/>
    </source>
</evidence>
<dbReference type="AlphaFoldDB" id="A0ABD0AIZ6"/>
<evidence type="ECO:0000313" key="12">
    <source>
        <dbReference type="Proteomes" id="UP001054884"/>
    </source>
</evidence>
<dbReference type="GO" id="GO:0051537">
    <property type="term" value="F:2 iron, 2 sulfur cluster binding"/>
    <property type="evidence" value="ECO:0007669"/>
    <property type="project" value="UniProtKB-KW"/>
</dbReference>
<accession>A0ABD0AIZ6</accession>
<protein>
    <recommendedName>
        <fullName evidence="10">FAD-binding FR-type domain-containing protein</fullName>
    </recommendedName>
</protein>
<evidence type="ECO:0000256" key="9">
    <source>
        <dbReference type="SAM" id="Phobius"/>
    </source>
</evidence>
<evidence type="ECO:0000256" key="6">
    <source>
        <dbReference type="ARBA" id="ARBA00023002"/>
    </source>
</evidence>
<evidence type="ECO:0000259" key="10">
    <source>
        <dbReference type="PROSITE" id="PS51384"/>
    </source>
</evidence>
<evidence type="ECO:0000256" key="7">
    <source>
        <dbReference type="ARBA" id="ARBA00023004"/>
    </source>
</evidence>
<keyword evidence="9" id="KW-0812">Transmembrane</keyword>
<keyword evidence="9" id="KW-0472">Membrane</keyword>
<dbReference type="Gene3D" id="2.40.30.10">
    <property type="entry name" value="Translation factors"/>
    <property type="match status" value="1"/>
</dbReference>
<comment type="caution">
    <text evidence="11">The sequence shown here is derived from an EMBL/GenBank/DDBJ whole genome shotgun (WGS) entry which is preliminary data.</text>
</comment>
<organism evidence="11 12">
    <name type="scientific">Lactobacillus delbrueckii</name>
    <dbReference type="NCBI Taxonomy" id="1584"/>
    <lineage>
        <taxon>Bacteria</taxon>
        <taxon>Bacillati</taxon>
        <taxon>Bacillota</taxon>
        <taxon>Bacilli</taxon>
        <taxon>Lactobacillales</taxon>
        <taxon>Lactobacillaceae</taxon>
        <taxon>Lactobacillus</taxon>
    </lineage>
</organism>
<dbReference type="PROSITE" id="PS51384">
    <property type="entry name" value="FAD_FR"/>
    <property type="match status" value="1"/>
</dbReference>
<dbReference type="InterPro" id="IPR013112">
    <property type="entry name" value="FAD-bd_8"/>
</dbReference>
<evidence type="ECO:0000256" key="8">
    <source>
        <dbReference type="ARBA" id="ARBA00023014"/>
    </source>
</evidence>
<evidence type="ECO:0000256" key="1">
    <source>
        <dbReference type="ARBA" id="ARBA00001974"/>
    </source>
</evidence>
<dbReference type="Proteomes" id="UP001054884">
    <property type="component" value="Unassembled WGS sequence"/>
</dbReference>
<evidence type="ECO:0000313" key="11">
    <source>
        <dbReference type="EMBL" id="GHN34689.1"/>
    </source>
</evidence>
<dbReference type="SUPFAM" id="SSF52343">
    <property type="entry name" value="Ferredoxin reductase-like, C-terminal NADP-linked domain"/>
    <property type="match status" value="1"/>
</dbReference>
<reference evidence="11 12" key="1">
    <citation type="journal article" date="2022" name="J. Dairy Sci.">
        <title>Genetic diversity of Lactobacillus delbrueckii isolated from raw milk in Hokkaido, Japan.</title>
        <authorList>
            <person name="Tsuchihashi H."/>
            <person name="Ichikawa A."/>
            <person name="Takeda M."/>
            <person name="Koizumi A."/>
            <person name="Mizoguchi C."/>
            <person name="Ishida T."/>
            <person name="Kimura K."/>
        </authorList>
    </citation>
    <scope>NUCLEOTIDE SEQUENCE [LARGE SCALE GENOMIC DNA]</scope>
    <source>
        <strain evidence="11 12">ME-791</strain>
    </source>
</reference>
<gene>
    <name evidence="11" type="ORF">ME791_18410</name>
</gene>
<dbReference type="SUPFAM" id="SSF63380">
    <property type="entry name" value="Riboflavin synthase domain-like"/>
    <property type="match status" value="1"/>
</dbReference>